<dbReference type="AlphaFoldDB" id="A0AAU7LJB6"/>
<accession>A0AAU7LJB6</accession>
<dbReference type="InterPro" id="IPR002487">
    <property type="entry name" value="TF_Kbox"/>
</dbReference>
<evidence type="ECO:0000259" key="2">
    <source>
        <dbReference type="PROSITE" id="PS51297"/>
    </source>
</evidence>
<dbReference type="PROSITE" id="PS51297">
    <property type="entry name" value="K_BOX"/>
    <property type="match status" value="1"/>
</dbReference>
<dbReference type="GO" id="GO:0005634">
    <property type="term" value="C:nucleus"/>
    <property type="evidence" value="ECO:0007669"/>
    <property type="project" value="InterPro"/>
</dbReference>
<sequence>MHLMVRIMQELSSQHEYLQLKARYEALQRNQRNLLGEDLGSLSSKELESLERQLDMSLKQIRSLRTQYMLDELTNLQRKEHFLNEANKNLKQRLMEGYQLSALQLHSSADEMGYSRQISQPQDDGFFHPLECDPTLQIEYQVADPMEVITAGPSVNNYMSGWLP</sequence>
<protein>
    <submittedName>
        <fullName evidence="3">MADS13</fullName>
    </submittedName>
</protein>
<keyword evidence="1" id="KW-0175">Coiled coil</keyword>
<name>A0AAU7LJB6_9ROSA</name>
<reference evidence="3" key="2">
    <citation type="submission" date="2024-02" db="EMBL/GenBank/DDBJ databases">
        <authorList>
            <person name="Xu Y."/>
            <person name="Zhao J."/>
        </authorList>
    </citation>
    <scope>NUCLEOTIDE SEQUENCE</scope>
</reference>
<dbReference type="Pfam" id="PF01486">
    <property type="entry name" value="K-box"/>
    <property type="match status" value="1"/>
</dbReference>
<feature type="domain" description="K-box" evidence="2">
    <location>
        <begin position="10"/>
        <end position="106"/>
    </location>
</feature>
<evidence type="ECO:0000313" key="3">
    <source>
        <dbReference type="EMBL" id="XBP28208.1"/>
    </source>
</evidence>
<evidence type="ECO:0000256" key="1">
    <source>
        <dbReference type="SAM" id="Coils"/>
    </source>
</evidence>
<reference evidence="3" key="1">
    <citation type="journal article" date="2024" name="Front. Plant Sci.">
        <title>Genome-wide analysis of the MADS-box gene family of sea buckthorn (Hippophae rhamnoides ssp. sinensis) and their potential role in floral organ development.</title>
        <authorList>
            <person name="Zhao J."/>
            <person name="Xu Y."/>
            <person name="Zhang Z."/>
            <person name="Zhao M."/>
            <person name="Li K."/>
            <person name="Wang F."/>
            <person name="Sun K."/>
        </authorList>
    </citation>
    <scope>NUCLEOTIDE SEQUENCE</scope>
</reference>
<gene>
    <name evidence="3" type="primary">MADS13</name>
</gene>
<organism evidence="3">
    <name type="scientific">Hippophae rhamnoides</name>
    <name type="common">sea-buckthorn</name>
    <dbReference type="NCBI Taxonomy" id="193516"/>
    <lineage>
        <taxon>Eukaryota</taxon>
        <taxon>Viridiplantae</taxon>
        <taxon>Streptophyta</taxon>
        <taxon>Embryophyta</taxon>
        <taxon>Tracheophyta</taxon>
        <taxon>Spermatophyta</taxon>
        <taxon>Magnoliopsida</taxon>
        <taxon>eudicotyledons</taxon>
        <taxon>Gunneridae</taxon>
        <taxon>Pentapetalae</taxon>
        <taxon>rosids</taxon>
        <taxon>fabids</taxon>
        <taxon>Rosales</taxon>
        <taxon>Elaeagnaceae</taxon>
        <taxon>Hippophae</taxon>
    </lineage>
</organism>
<proteinExistence type="evidence at transcript level"/>
<feature type="coiled-coil region" evidence="1">
    <location>
        <begin position="17"/>
        <end position="93"/>
    </location>
</feature>
<dbReference type="GO" id="GO:0003700">
    <property type="term" value="F:DNA-binding transcription factor activity"/>
    <property type="evidence" value="ECO:0007669"/>
    <property type="project" value="InterPro"/>
</dbReference>
<dbReference type="EMBL" id="PP400848">
    <property type="protein sequence ID" value="XBP28208.1"/>
    <property type="molecule type" value="mRNA"/>
</dbReference>